<accession>G2Q8R3</accession>
<gene>
    <name evidence="2" type="ORF">MYCTH_2302925</name>
</gene>
<keyword evidence="3" id="KW-1185">Reference proteome</keyword>
<dbReference type="OrthoDB" id="4986735at2759"/>
<reference evidence="2 3" key="1">
    <citation type="journal article" date="2011" name="Nat. Biotechnol.">
        <title>Comparative genomic analysis of the thermophilic biomass-degrading fungi Myceliophthora thermophila and Thielavia terrestris.</title>
        <authorList>
            <person name="Berka R.M."/>
            <person name="Grigoriev I.V."/>
            <person name="Otillar R."/>
            <person name="Salamov A."/>
            <person name="Grimwood J."/>
            <person name="Reid I."/>
            <person name="Ishmael N."/>
            <person name="John T."/>
            <person name="Darmond C."/>
            <person name="Moisan M.-C."/>
            <person name="Henrissat B."/>
            <person name="Coutinho P.M."/>
            <person name="Lombard V."/>
            <person name="Natvig D.O."/>
            <person name="Lindquist E."/>
            <person name="Schmutz J."/>
            <person name="Lucas S."/>
            <person name="Harris P."/>
            <person name="Powlowski J."/>
            <person name="Bellemare A."/>
            <person name="Taylor D."/>
            <person name="Butler G."/>
            <person name="de Vries R.P."/>
            <person name="Allijn I.E."/>
            <person name="van den Brink J."/>
            <person name="Ushinsky S."/>
            <person name="Storms R."/>
            <person name="Powell A.J."/>
            <person name="Paulsen I.T."/>
            <person name="Elbourne L.D.H."/>
            <person name="Baker S.E."/>
            <person name="Magnuson J."/>
            <person name="LaBoissiere S."/>
            <person name="Clutterbuck A.J."/>
            <person name="Martinez D."/>
            <person name="Wogulis M."/>
            <person name="de Leon A.L."/>
            <person name="Rey M.W."/>
            <person name="Tsang A."/>
        </authorList>
    </citation>
    <scope>NUCLEOTIDE SEQUENCE [LARGE SCALE GENOMIC DNA]</scope>
    <source>
        <strain evidence="3">ATCC 42464 / BCRC 31852 / DSM 1799</strain>
    </source>
</reference>
<evidence type="ECO:0000313" key="2">
    <source>
        <dbReference type="EMBL" id="AEO57112.1"/>
    </source>
</evidence>
<feature type="region of interest" description="Disordered" evidence="1">
    <location>
        <begin position="152"/>
        <end position="224"/>
    </location>
</feature>
<feature type="region of interest" description="Disordered" evidence="1">
    <location>
        <begin position="326"/>
        <end position="372"/>
    </location>
</feature>
<dbReference type="VEuPathDB" id="FungiDB:MYCTH_2302925"/>
<sequence>MTTSSGRKGFCARCGHPMNGHTAAREAKCKKCKKVFDICQVNYHGLGGYDPEGWRICYKPCYCGVKYYPDKAHSARPLEPHEYKPDHPGFRPLETGEADSTLDYSMTTDYTTAEHGTADYGTAADYTTTDYPVGSSYTSAAYIAGTYTTSANSLVDGDPATTGPSLNDESLWNPPQSKAWQPRQPVQDSKDPISTSDTAASPNAAPVRQKKARHVRFGSEGSDDSLTIAEPQLRAVSDLADMFAQIKIRDDTASGRSSVQQPGADDAEAVGEPIFVVTEVKKGTIRFEYPKGHKFKTNPNEWQEVTTEYGSYALFTSPSGQQFYTTEFGALAPTEGHASGSKGAQGKAEKKGKEAAKGKGEEKKEKEKPRKK</sequence>
<dbReference type="RefSeq" id="XP_003662357.1">
    <property type="nucleotide sequence ID" value="XM_003662309.1"/>
</dbReference>
<dbReference type="AlphaFoldDB" id="G2Q8R3"/>
<evidence type="ECO:0000313" key="3">
    <source>
        <dbReference type="Proteomes" id="UP000007322"/>
    </source>
</evidence>
<feature type="compositionally biased region" description="Basic and acidic residues" evidence="1">
    <location>
        <begin position="78"/>
        <end position="89"/>
    </location>
</feature>
<feature type="compositionally biased region" description="Basic and acidic residues" evidence="1">
    <location>
        <begin position="347"/>
        <end position="372"/>
    </location>
</feature>
<name>G2Q8R3_THET4</name>
<proteinExistence type="predicted"/>
<dbReference type="eggNOG" id="ENOG502RJ43">
    <property type="taxonomic scope" value="Eukaryota"/>
</dbReference>
<dbReference type="InParanoid" id="G2Q8R3"/>
<dbReference type="Proteomes" id="UP000007322">
    <property type="component" value="Chromosome 2"/>
</dbReference>
<dbReference type="GeneID" id="11512410"/>
<protein>
    <submittedName>
        <fullName evidence="2">Uncharacterized protein</fullName>
    </submittedName>
</protein>
<organism evidence="2 3">
    <name type="scientific">Thermothelomyces thermophilus (strain ATCC 42464 / BCRC 31852 / DSM 1799)</name>
    <name type="common">Sporotrichum thermophile</name>
    <dbReference type="NCBI Taxonomy" id="573729"/>
    <lineage>
        <taxon>Eukaryota</taxon>
        <taxon>Fungi</taxon>
        <taxon>Dikarya</taxon>
        <taxon>Ascomycota</taxon>
        <taxon>Pezizomycotina</taxon>
        <taxon>Sordariomycetes</taxon>
        <taxon>Sordariomycetidae</taxon>
        <taxon>Sordariales</taxon>
        <taxon>Chaetomiaceae</taxon>
        <taxon>Thermothelomyces</taxon>
    </lineage>
</organism>
<dbReference type="EMBL" id="CP003003">
    <property type="protein sequence ID" value="AEO57112.1"/>
    <property type="molecule type" value="Genomic_DNA"/>
</dbReference>
<feature type="region of interest" description="Disordered" evidence="1">
    <location>
        <begin position="78"/>
        <end position="98"/>
    </location>
</feature>
<evidence type="ECO:0000256" key="1">
    <source>
        <dbReference type="SAM" id="MobiDB-lite"/>
    </source>
</evidence>
<feature type="compositionally biased region" description="Polar residues" evidence="1">
    <location>
        <begin position="162"/>
        <end position="201"/>
    </location>
</feature>
<dbReference type="HOGENOM" id="CLU_744297_0_0_1"/>
<dbReference type="KEGG" id="mtm:MYCTH_2302925"/>